<dbReference type="GO" id="GO:0051117">
    <property type="term" value="F:ATPase binding"/>
    <property type="evidence" value="ECO:0007669"/>
    <property type="project" value="TreeGrafter"/>
</dbReference>
<dbReference type="GO" id="GO:0006515">
    <property type="term" value="P:protein quality control for misfolded or incompletely synthesized proteins"/>
    <property type="evidence" value="ECO:0007669"/>
    <property type="project" value="TreeGrafter"/>
</dbReference>
<evidence type="ECO:0000256" key="6">
    <source>
        <dbReference type="ARBA" id="ARBA00034021"/>
    </source>
</evidence>
<dbReference type="PANTHER" id="PTHR10381">
    <property type="entry name" value="ATP-DEPENDENT CLP PROTEASE PROTEOLYTIC SUBUNIT"/>
    <property type="match status" value="1"/>
</dbReference>
<dbReference type="NCBIfam" id="NF001368">
    <property type="entry name" value="PRK00277.1"/>
    <property type="match status" value="1"/>
</dbReference>
<accession>A0A6B2JSL2</accession>
<keyword evidence="11" id="KW-1185">Reference proteome</keyword>
<gene>
    <name evidence="7" type="primary">clpP</name>
    <name evidence="10" type="ORF">GZA08_08545</name>
</gene>
<dbReference type="GO" id="GO:0004176">
    <property type="term" value="F:ATP-dependent peptidase activity"/>
    <property type="evidence" value="ECO:0007669"/>
    <property type="project" value="InterPro"/>
</dbReference>
<dbReference type="AlphaFoldDB" id="A0A6B2JSL2"/>
<dbReference type="Pfam" id="PF00574">
    <property type="entry name" value="CLP_protease"/>
    <property type="match status" value="1"/>
</dbReference>
<dbReference type="PROSITE" id="PS00382">
    <property type="entry name" value="CLP_PROTEASE_HIS"/>
    <property type="match status" value="1"/>
</dbReference>
<comment type="subunit">
    <text evidence="7">Fourteen ClpP subunits assemble into 2 heptameric rings which stack back to back to give a disk-like structure with a central cavity, resembling the structure of eukaryotic proteasomes.</text>
</comment>
<protein>
    <recommendedName>
        <fullName evidence="7 9">ATP-dependent Clp protease proteolytic subunit</fullName>
        <ecNumber evidence="7">3.4.21.92</ecNumber>
    </recommendedName>
    <alternativeName>
        <fullName evidence="7">Endopeptidase Clp</fullName>
    </alternativeName>
</protein>
<dbReference type="Proteomes" id="UP000474757">
    <property type="component" value="Unassembled WGS sequence"/>
</dbReference>
<evidence type="ECO:0000256" key="7">
    <source>
        <dbReference type="HAMAP-Rule" id="MF_00444"/>
    </source>
</evidence>
<dbReference type="FunFam" id="3.90.226.10:FF:000001">
    <property type="entry name" value="ATP-dependent Clp protease proteolytic subunit"/>
    <property type="match status" value="1"/>
</dbReference>
<dbReference type="PANTHER" id="PTHR10381:SF70">
    <property type="entry name" value="ATP-DEPENDENT CLP PROTEASE PROTEOLYTIC SUBUNIT"/>
    <property type="match status" value="1"/>
</dbReference>
<reference evidence="10 11" key="1">
    <citation type="submission" date="2020-02" db="EMBL/GenBank/DDBJ databases">
        <title>Pseudoroseicyclus tamarix, sp. nov., isolated from offshore sediment of a Tamarix chinensis forest.</title>
        <authorList>
            <person name="Gai Y."/>
        </authorList>
    </citation>
    <scope>NUCLEOTIDE SEQUENCE [LARGE SCALE GENOMIC DNA]</scope>
    <source>
        <strain evidence="10 11">CLL3-39</strain>
    </source>
</reference>
<dbReference type="Gene3D" id="3.90.226.10">
    <property type="entry name" value="2-enoyl-CoA Hydratase, Chain A, domain 1"/>
    <property type="match status" value="1"/>
</dbReference>
<dbReference type="InterPro" id="IPR023562">
    <property type="entry name" value="ClpP/TepA"/>
</dbReference>
<comment type="caution">
    <text evidence="10">The sequence shown here is derived from an EMBL/GenBank/DDBJ whole genome shotgun (WGS) entry which is preliminary data.</text>
</comment>
<dbReference type="CDD" id="cd07017">
    <property type="entry name" value="S14_ClpP_2"/>
    <property type="match status" value="1"/>
</dbReference>
<evidence type="ECO:0000256" key="5">
    <source>
        <dbReference type="ARBA" id="ARBA00022825"/>
    </source>
</evidence>
<evidence type="ECO:0000256" key="2">
    <source>
        <dbReference type="ARBA" id="ARBA00022490"/>
    </source>
</evidence>
<evidence type="ECO:0000256" key="8">
    <source>
        <dbReference type="PROSITE-ProRule" id="PRU10086"/>
    </source>
</evidence>
<sequence>MKDPIETYMNLVPMVVEQTSRGERAYDIFSRLLKERIVFVNGPVHDGMSQLVVAQLLHLEAENPKKEISMYINSPGGAVHSGMSIYDTMQYIRPKVSTLICGMAASMGSVIAVGGEKGMRFALPNSEVMVHQPSGGAEGMASDIMIRASHIERTREQLYKLYVKHTGQPREVVEKALDRDKWMTPEEAKEWGHIDEILLNRDSAPKSDAPVS</sequence>
<keyword evidence="4 7" id="KW-0378">Hydrolase</keyword>
<dbReference type="InterPro" id="IPR029045">
    <property type="entry name" value="ClpP/crotonase-like_dom_sf"/>
</dbReference>
<feature type="active site" evidence="7 8">
    <location>
        <position position="131"/>
    </location>
</feature>
<dbReference type="HAMAP" id="MF_00444">
    <property type="entry name" value="ClpP"/>
    <property type="match status" value="1"/>
</dbReference>
<comment type="function">
    <text evidence="7">Cleaves peptides in various proteins in a process that requires ATP hydrolysis. Has a chymotrypsin-like activity. Plays a major role in the degradation of misfolded proteins.</text>
</comment>
<evidence type="ECO:0000256" key="4">
    <source>
        <dbReference type="ARBA" id="ARBA00022801"/>
    </source>
</evidence>
<organism evidence="10 11">
    <name type="scientific">Pseudoroseicyclus tamaricis</name>
    <dbReference type="NCBI Taxonomy" id="2705421"/>
    <lineage>
        <taxon>Bacteria</taxon>
        <taxon>Pseudomonadati</taxon>
        <taxon>Pseudomonadota</taxon>
        <taxon>Alphaproteobacteria</taxon>
        <taxon>Rhodobacterales</taxon>
        <taxon>Paracoccaceae</taxon>
        <taxon>Pseudoroseicyclus</taxon>
    </lineage>
</organism>
<dbReference type="EMBL" id="JAAGAB010000002">
    <property type="protein sequence ID" value="NDV01015.1"/>
    <property type="molecule type" value="Genomic_DNA"/>
</dbReference>
<dbReference type="SUPFAM" id="SSF52096">
    <property type="entry name" value="ClpP/crotonase"/>
    <property type="match status" value="1"/>
</dbReference>
<evidence type="ECO:0000256" key="9">
    <source>
        <dbReference type="RuleBase" id="RU003567"/>
    </source>
</evidence>
<dbReference type="RefSeq" id="WP_163892175.1">
    <property type="nucleotide sequence ID" value="NZ_JAAFYS010000002.1"/>
</dbReference>
<dbReference type="EC" id="3.4.21.92" evidence="7"/>
<evidence type="ECO:0000256" key="3">
    <source>
        <dbReference type="ARBA" id="ARBA00022670"/>
    </source>
</evidence>
<keyword evidence="5 7" id="KW-0720">Serine protease</keyword>
<keyword evidence="3 7" id="KW-0645">Protease</keyword>
<dbReference type="GO" id="GO:0005737">
    <property type="term" value="C:cytoplasm"/>
    <property type="evidence" value="ECO:0007669"/>
    <property type="project" value="UniProtKB-SubCell"/>
</dbReference>
<evidence type="ECO:0000313" key="10">
    <source>
        <dbReference type="EMBL" id="NDV01015.1"/>
    </source>
</evidence>
<keyword evidence="2 7" id="KW-0963">Cytoplasm</keyword>
<comment type="subcellular location">
    <subcellularLocation>
        <location evidence="7">Cytoplasm</location>
    </subcellularLocation>
</comment>
<comment type="similarity">
    <text evidence="1 7 9">Belongs to the peptidase S14 family.</text>
</comment>
<dbReference type="GO" id="GO:0004252">
    <property type="term" value="F:serine-type endopeptidase activity"/>
    <property type="evidence" value="ECO:0007669"/>
    <property type="project" value="UniProtKB-UniRule"/>
</dbReference>
<dbReference type="InterPro" id="IPR033135">
    <property type="entry name" value="ClpP_His_AS"/>
</dbReference>
<dbReference type="PRINTS" id="PR00127">
    <property type="entry name" value="CLPPROTEASEP"/>
</dbReference>
<name>A0A6B2JSL2_9RHOB</name>
<proteinExistence type="inferred from homology"/>
<dbReference type="InterPro" id="IPR001907">
    <property type="entry name" value="ClpP"/>
</dbReference>
<comment type="catalytic activity">
    <reaction evidence="6 7 8">
        <text>Hydrolysis of proteins to small peptides in the presence of ATP and magnesium. alpha-casein is the usual test substrate. In the absence of ATP, only oligopeptides shorter than five residues are hydrolyzed (such as succinyl-Leu-Tyr-|-NHMec, and Leu-Tyr-Leu-|-Tyr-Trp, in which cleavage of the -Tyr-|-Leu- and -Tyr-|-Trp bonds also occurs).</text>
        <dbReference type="EC" id="3.4.21.92"/>
    </reaction>
</comment>
<feature type="active site" description="Nucleophile" evidence="7">
    <location>
        <position position="106"/>
    </location>
</feature>
<evidence type="ECO:0000313" key="11">
    <source>
        <dbReference type="Proteomes" id="UP000474757"/>
    </source>
</evidence>
<evidence type="ECO:0000256" key="1">
    <source>
        <dbReference type="ARBA" id="ARBA00007039"/>
    </source>
</evidence>
<dbReference type="GO" id="GO:0009368">
    <property type="term" value="C:endopeptidase Clp complex"/>
    <property type="evidence" value="ECO:0007669"/>
    <property type="project" value="TreeGrafter"/>
</dbReference>
<dbReference type="NCBIfam" id="NF009205">
    <property type="entry name" value="PRK12553.1"/>
    <property type="match status" value="1"/>
</dbReference>